<protein>
    <submittedName>
        <fullName evidence="2">Uncharacterized protein</fullName>
    </submittedName>
</protein>
<evidence type="ECO:0000313" key="2">
    <source>
        <dbReference type="EMBL" id="OYX58087.1"/>
    </source>
</evidence>
<reference evidence="2 3" key="1">
    <citation type="submission" date="2017-03" db="EMBL/GenBank/DDBJ databases">
        <title>Lifting the veil on microbial sulfur biogeochemistry in mining wastewaters.</title>
        <authorList>
            <person name="Kantor R.S."/>
            <person name="Colenbrander Nelson T."/>
            <person name="Marshall S."/>
            <person name="Bennett D."/>
            <person name="Apte S."/>
            <person name="Camacho D."/>
            <person name="Thomas B.C."/>
            <person name="Warren L.A."/>
            <person name="Banfield J.F."/>
        </authorList>
    </citation>
    <scope>NUCLEOTIDE SEQUENCE [LARGE SCALE GENOMIC DNA]</scope>
    <source>
        <strain evidence="2">32-68-21</strain>
    </source>
</reference>
<sequence length="117" mass="12821">MRNEGFGDIVRLPFREDPMRKFVFLAVAAVLAAATPSLAQTAIPAVIPPALEWVDIPTLAPAVTDRETRDRMNQEIVQAIIQADGDQDQARRAISAIVARYQENAQAQGARTRPSPK</sequence>
<accession>A0A258HNC1</accession>
<evidence type="ECO:0000256" key="1">
    <source>
        <dbReference type="SAM" id="SignalP"/>
    </source>
</evidence>
<feature type="signal peptide" evidence="1">
    <location>
        <begin position="1"/>
        <end position="39"/>
    </location>
</feature>
<keyword evidence="1" id="KW-0732">Signal</keyword>
<comment type="caution">
    <text evidence="2">The sequence shown here is derived from an EMBL/GenBank/DDBJ whole genome shotgun (WGS) entry which is preliminary data.</text>
</comment>
<organism evidence="2 3">
    <name type="scientific">Brevundimonas subvibrioides</name>
    <dbReference type="NCBI Taxonomy" id="74313"/>
    <lineage>
        <taxon>Bacteria</taxon>
        <taxon>Pseudomonadati</taxon>
        <taxon>Pseudomonadota</taxon>
        <taxon>Alphaproteobacteria</taxon>
        <taxon>Caulobacterales</taxon>
        <taxon>Caulobacteraceae</taxon>
        <taxon>Brevundimonas</taxon>
    </lineage>
</organism>
<dbReference type="Proteomes" id="UP000216147">
    <property type="component" value="Unassembled WGS sequence"/>
</dbReference>
<dbReference type="AlphaFoldDB" id="A0A258HNC1"/>
<name>A0A258HNC1_9CAUL</name>
<gene>
    <name evidence="2" type="ORF">B7Y86_03500</name>
</gene>
<feature type="chain" id="PRO_5013305379" evidence="1">
    <location>
        <begin position="40"/>
        <end position="117"/>
    </location>
</feature>
<proteinExistence type="predicted"/>
<dbReference type="EMBL" id="NCEQ01000003">
    <property type="protein sequence ID" value="OYX58087.1"/>
    <property type="molecule type" value="Genomic_DNA"/>
</dbReference>
<evidence type="ECO:0000313" key="3">
    <source>
        <dbReference type="Proteomes" id="UP000216147"/>
    </source>
</evidence>